<evidence type="ECO:0000256" key="13">
    <source>
        <dbReference type="ARBA" id="ARBA00024347"/>
    </source>
</evidence>
<evidence type="ECO:0000256" key="3">
    <source>
        <dbReference type="ARBA" id="ARBA00022679"/>
    </source>
</evidence>
<dbReference type="GO" id="GO:0070212">
    <property type="term" value="P:protein poly-ADP-ribosylation"/>
    <property type="evidence" value="ECO:0007669"/>
    <property type="project" value="TreeGrafter"/>
</dbReference>
<comment type="catalytic activity">
    <reaction evidence="14">
        <text>NAD(+) + (ADP-D-ribosyl)n-acceptor = nicotinamide + (ADP-D-ribosyl)n+1-acceptor + H(+).</text>
        <dbReference type="EC" id="2.4.2.30"/>
    </reaction>
</comment>
<dbReference type="InterPro" id="IPR036420">
    <property type="entry name" value="BRCT_dom_sf"/>
</dbReference>
<protein>
    <recommendedName>
        <fullName evidence="15">Poly [ADP-ribose] polymerase</fullName>
        <shortName evidence="15">PARP</shortName>
        <ecNumber evidence="15">2.4.2.-</ecNumber>
    </recommendedName>
</protein>
<dbReference type="InterPro" id="IPR001357">
    <property type="entry name" value="BRCT_dom"/>
</dbReference>
<keyword evidence="21" id="KW-1185">Reference proteome</keyword>
<evidence type="ECO:0000256" key="15">
    <source>
        <dbReference type="RuleBase" id="RU362114"/>
    </source>
</evidence>
<dbReference type="PROSITE" id="PS51059">
    <property type="entry name" value="PARP_CATALYTIC"/>
    <property type="match status" value="1"/>
</dbReference>
<dbReference type="GO" id="GO:0005730">
    <property type="term" value="C:nucleolus"/>
    <property type="evidence" value="ECO:0007669"/>
    <property type="project" value="TreeGrafter"/>
</dbReference>
<dbReference type="SMART" id="SM00292">
    <property type="entry name" value="BRCT"/>
    <property type="match status" value="1"/>
</dbReference>
<dbReference type="Pfam" id="PF02877">
    <property type="entry name" value="PARP_reg"/>
    <property type="match status" value="1"/>
</dbReference>
<dbReference type="GO" id="GO:1990404">
    <property type="term" value="F:NAD+-protein mono-ADP-ribosyltransferase activity"/>
    <property type="evidence" value="ECO:0007669"/>
    <property type="project" value="TreeGrafter"/>
</dbReference>
<comment type="subcellular location">
    <subcellularLocation>
        <location evidence="1">Nucleus</location>
    </subcellularLocation>
</comment>
<feature type="domain" description="PARP catalytic" evidence="17">
    <location>
        <begin position="445"/>
        <end position="669"/>
    </location>
</feature>
<keyword evidence="12" id="KW-0539">Nucleus</keyword>
<organism evidence="20 21">
    <name type="scientific">Gigaspora margarita</name>
    <dbReference type="NCBI Taxonomy" id="4874"/>
    <lineage>
        <taxon>Eukaryota</taxon>
        <taxon>Fungi</taxon>
        <taxon>Fungi incertae sedis</taxon>
        <taxon>Mucoromycota</taxon>
        <taxon>Glomeromycotina</taxon>
        <taxon>Glomeromycetes</taxon>
        <taxon>Diversisporales</taxon>
        <taxon>Gigasporaceae</taxon>
        <taxon>Gigaspora</taxon>
    </lineage>
</organism>
<dbReference type="GO" id="GO:0003677">
    <property type="term" value="F:DNA binding"/>
    <property type="evidence" value="ECO:0007669"/>
    <property type="project" value="UniProtKB-KW"/>
</dbReference>
<dbReference type="CDD" id="cd01437">
    <property type="entry name" value="parp_like"/>
    <property type="match status" value="1"/>
</dbReference>
<dbReference type="Proteomes" id="UP000439903">
    <property type="component" value="Unassembled WGS sequence"/>
</dbReference>
<dbReference type="Pfam" id="PF05406">
    <property type="entry name" value="WGR"/>
    <property type="match status" value="1"/>
</dbReference>
<dbReference type="AlphaFoldDB" id="A0A8H3XI33"/>
<name>A0A8H3XI33_GIGMA</name>
<gene>
    <name evidence="20" type="ORF">F8M41_001025</name>
</gene>
<proteinExistence type="inferred from homology"/>
<dbReference type="SUPFAM" id="SSF142921">
    <property type="entry name" value="WGR domain-like"/>
    <property type="match status" value="1"/>
</dbReference>
<dbReference type="InterPro" id="IPR036930">
    <property type="entry name" value="WGR_dom_sf"/>
</dbReference>
<dbReference type="EMBL" id="WTPW01001081">
    <property type="protein sequence ID" value="KAF0458377.1"/>
    <property type="molecule type" value="Genomic_DNA"/>
</dbReference>
<feature type="domain" description="BRCT" evidence="16">
    <location>
        <begin position="1"/>
        <end position="94"/>
    </location>
</feature>
<dbReference type="OrthoDB" id="2017365at2759"/>
<dbReference type="InterPro" id="IPR012317">
    <property type="entry name" value="Poly(ADP-ribose)pol_cat_dom"/>
</dbReference>
<dbReference type="PANTHER" id="PTHR10459">
    <property type="entry name" value="DNA LIGASE"/>
    <property type="match status" value="1"/>
</dbReference>
<dbReference type="Pfam" id="PF00644">
    <property type="entry name" value="PARP"/>
    <property type="match status" value="1"/>
</dbReference>
<evidence type="ECO:0000256" key="12">
    <source>
        <dbReference type="ARBA" id="ARBA00023242"/>
    </source>
</evidence>
<keyword evidence="4" id="KW-0548">Nucleotidyltransferase</keyword>
<evidence type="ECO:0000259" key="19">
    <source>
        <dbReference type="PROSITE" id="PS51977"/>
    </source>
</evidence>
<keyword evidence="5" id="KW-0479">Metal-binding</keyword>
<dbReference type="PANTHER" id="PTHR10459:SF60">
    <property type="entry name" value="POLY [ADP-RIBOSE] POLYMERASE 2"/>
    <property type="match status" value="1"/>
</dbReference>
<dbReference type="GO" id="GO:0016779">
    <property type="term" value="F:nucleotidyltransferase activity"/>
    <property type="evidence" value="ECO:0007669"/>
    <property type="project" value="UniProtKB-KW"/>
</dbReference>
<dbReference type="GO" id="GO:0003950">
    <property type="term" value="F:NAD+ poly-ADP-ribosyltransferase activity"/>
    <property type="evidence" value="ECO:0007669"/>
    <property type="project" value="UniProtKB-UniRule"/>
</dbReference>
<evidence type="ECO:0000259" key="18">
    <source>
        <dbReference type="PROSITE" id="PS51060"/>
    </source>
</evidence>
<dbReference type="InterPro" id="IPR008893">
    <property type="entry name" value="WGR_domain"/>
</dbReference>
<dbReference type="PROSITE" id="PS51977">
    <property type="entry name" value="WGR"/>
    <property type="match status" value="1"/>
</dbReference>
<keyword evidence="10 15" id="KW-0520">NAD</keyword>
<evidence type="ECO:0000256" key="4">
    <source>
        <dbReference type="ARBA" id="ARBA00022695"/>
    </source>
</evidence>
<evidence type="ECO:0000256" key="14">
    <source>
        <dbReference type="ARBA" id="ARBA00033987"/>
    </source>
</evidence>
<comment type="caution">
    <text evidence="20">The sequence shown here is derived from an EMBL/GenBank/DDBJ whole genome shotgun (WGS) entry which is preliminary data.</text>
</comment>
<dbReference type="Pfam" id="PF00533">
    <property type="entry name" value="BRCT"/>
    <property type="match status" value="1"/>
</dbReference>
<evidence type="ECO:0000256" key="10">
    <source>
        <dbReference type="ARBA" id="ARBA00023027"/>
    </source>
</evidence>
<evidence type="ECO:0000256" key="2">
    <source>
        <dbReference type="ARBA" id="ARBA00022676"/>
    </source>
</evidence>
<evidence type="ECO:0000313" key="21">
    <source>
        <dbReference type="Proteomes" id="UP000439903"/>
    </source>
</evidence>
<evidence type="ECO:0000256" key="7">
    <source>
        <dbReference type="ARBA" id="ARBA00022765"/>
    </source>
</evidence>
<dbReference type="EC" id="2.4.2.-" evidence="15"/>
<keyword evidence="6" id="KW-0677">Repeat</keyword>
<dbReference type="SMART" id="SM00773">
    <property type="entry name" value="WGR"/>
    <property type="match status" value="1"/>
</dbReference>
<dbReference type="GO" id="GO:0006302">
    <property type="term" value="P:double-strand break repair"/>
    <property type="evidence" value="ECO:0007669"/>
    <property type="project" value="TreeGrafter"/>
</dbReference>
<dbReference type="FunFam" id="1.20.142.10:FF:000001">
    <property type="entry name" value="Poly [ADP-ribose] polymerase"/>
    <property type="match status" value="1"/>
</dbReference>
<feature type="domain" description="WGR" evidence="19">
    <location>
        <begin position="191"/>
        <end position="292"/>
    </location>
</feature>
<dbReference type="FunFam" id="3.90.228.10:FF:000002">
    <property type="entry name" value="Poly [ADP-ribose] polymerase"/>
    <property type="match status" value="1"/>
</dbReference>
<evidence type="ECO:0000256" key="11">
    <source>
        <dbReference type="ARBA" id="ARBA00023125"/>
    </source>
</evidence>
<dbReference type="Gene3D" id="1.20.142.10">
    <property type="entry name" value="Poly(ADP-ribose) polymerase, regulatory domain"/>
    <property type="match status" value="1"/>
</dbReference>
<evidence type="ECO:0000256" key="8">
    <source>
        <dbReference type="ARBA" id="ARBA00022771"/>
    </source>
</evidence>
<dbReference type="Gene3D" id="3.40.50.10190">
    <property type="entry name" value="BRCT domain"/>
    <property type="match status" value="1"/>
</dbReference>
<dbReference type="SUPFAM" id="SSF47587">
    <property type="entry name" value="Domain of poly(ADP-ribose) polymerase"/>
    <property type="match status" value="1"/>
</dbReference>
<evidence type="ECO:0000313" key="20">
    <source>
        <dbReference type="EMBL" id="KAF0458377.1"/>
    </source>
</evidence>
<evidence type="ECO:0000256" key="9">
    <source>
        <dbReference type="ARBA" id="ARBA00022833"/>
    </source>
</evidence>
<keyword evidence="8" id="KW-0863">Zinc-finger</keyword>
<evidence type="ECO:0000256" key="1">
    <source>
        <dbReference type="ARBA" id="ARBA00004123"/>
    </source>
</evidence>
<keyword evidence="11" id="KW-0238">DNA-binding</keyword>
<keyword evidence="3 15" id="KW-0808">Transferase</keyword>
<dbReference type="PROSITE" id="PS51060">
    <property type="entry name" value="PARP_ALPHA_HD"/>
    <property type="match status" value="1"/>
</dbReference>
<comment type="similarity">
    <text evidence="13">Belongs to the ARTD/PARP family.</text>
</comment>
<evidence type="ECO:0000256" key="6">
    <source>
        <dbReference type="ARBA" id="ARBA00022737"/>
    </source>
</evidence>
<dbReference type="FunFam" id="2.20.140.10:FF:000001">
    <property type="entry name" value="Poly [ADP-ribose] polymerase"/>
    <property type="match status" value="1"/>
</dbReference>
<dbReference type="InterPro" id="IPR036616">
    <property type="entry name" value="Poly(ADP-ribose)pol_reg_dom_sf"/>
</dbReference>
<dbReference type="InterPro" id="IPR004102">
    <property type="entry name" value="Poly(ADP-ribose)pol_reg_dom"/>
</dbReference>
<accession>A0A8H3XI33</accession>
<dbReference type="SUPFAM" id="SSF56399">
    <property type="entry name" value="ADP-ribosylation"/>
    <property type="match status" value="1"/>
</dbReference>
<dbReference type="GO" id="GO:0008270">
    <property type="term" value="F:zinc ion binding"/>
    <property type="evidence" value="ECO:0007669"/>
    <property type="project" value="UniProtKB-KW"/>
</dbReference>
<dbReference type="Gene3D" id="3.90.228.10">
    <property type="match status" value="1"/>
</dbReference>
<evidence type="ECO:0000259" key="17">
    <source>
        <dbReference type="PROSITE" id="PS51059"/>
    </source>
</evidence>
<reference evidence="20 21" key="1">
    <citation type="journal article" date="2019" name="Environ. Microbiol.">
        <title>At the nexus of three kingdoms: the genome of the mycorrhizal fungus Gigaspora margarita provides insights into plant, endobacterial and fungal interactions.</title>
        <authorList>
            <person name="Venice F."/>
            <person name="Ghignone S."/>
            <person name="Salvioli di Fossalunga A."/>
            <person name="Amselem J."/>
            <person name="Novero M."/>
            <person name="Xianan X."/>
            <person name="Sedzielewska Toro K."/>
            <person name="Morin E."/>
            <person name="Lipzen A."/>
            <person name="Grigoriev I.V."/>
            <person name="Henrissat B."/>
            <person name="Martin F.M."/>
            <person name="Bonfante P."/>
        </authorList>
    </citation>
    <scope>NUCLEOTIDE SEQUENCE [LARGE SCALE GENOMIC DNA]</scope>
    <source>
        <strain evidence="20 21">BEG34</strain>
    </source>
</reference>
<evidence type="ECO:0000256" key="5">
    <source>
        <dbReference type="ARBA" id="ARBA00022723"/>
    </source>
</evidence>
<evidence type="ECO:0000259" key="16">
    <source>
        <dbReference type="PROSITE" id="PS50172"/>
    </source>
</evidence>
<dbReference type="PROSITE" id="PS50172">
    <property type="entry name" value="BRCT"/>
    <property type="match status" value="1"/>
</dbReference>
<dbReference type="InterPro" id="IPR050800">
    <property type="entry name" value="ARTD/PARP"/>
</dbReference>
<keyword evidence="7" id="KW-0013">ADP-ribosylation</keyword>
<keyword evidence="2 15" id="KW-0328">Glycosyltransferase</keyword>
<dbReference type="SUPFAM" id="SSF52113">
    <property type="entry name" value="BRCT domain"/>
    <property type="match status" value="1"/>
</dbReference>
<keyword evidence="9" id="KW-0862">Zinc</keyword>
<sequence>MTSILNECCITFSGIFAAGNHAKLSATVKEHGATVSSKFTQKTTHLVATNEDYRKNSSKVLTAKEKNDISIVTWDWVKDSINEKCRKNESDYVPSEVLSDDVDMNDANINSGKRKIDNTPESEDVTLSRKKSRVAKHGDNSITCDLVNSVTTITVNDQIGEVIQVVEEKKMVKIIKKGKAPVDELFRMKDSYHVFSNDQATWDCLLNQTNAGSNNNKYFIIQLLESDAGANYYVYSRWGRVGYDGQQAMLGPWTSLDTAKYEFEKKFRDKTKNKWMDVCQDQSNFKAVKGKYTLLERDYGDDAVDVSTKNKAEVSPPPSIPESKLHPKIQDVIKMIFDVNLWNDAMVELNYDASKLPLGKLSKSTITRGYEILRSIEAVLINKEDGDLVELSNDFYTVIPHNFGFNKPPIINNIAALKTKMAMVEALGEIEIASSLIKNADISKNPLDSNYDLLGLERMVPLDQDSEEFKLILNYVKNTQGITHHIKLEIIDVFDIERQGERERYKPHSKLHNRMLLWHGSRRTNYVGILSQGLRIAPPHAPVTGYMFGKGVYFADCASKSANYCNANYGDKIGFMLLCEVACGDMLELIHGDYDAGENVRKKRKHCTKGLGQIIPDPKGAVYLENGTMIPCGKGMPADTSKSLYYNEYIVYDVDQIFQKYLLKVKFGN</sequence>
<feature type="domain" description="PARP alpha-helical" evidence="18">
    <location>
        <begin position="322"/>
        <end position="438"/>
    </location>
</feature>